<protein>
    <submittedName>
        <fullName evidence="2">Uncharacterized protein</fullName>
    </submittedName>
</protein>
<dbReference type="AlphaFoldDB" id="A0A7J7IQT1"/>
<feature type="transmembrane region" description="Helical" evidence="1">
    <location>
        <begin position="136"/>
        <end position="159"/>
    </location>
</feature>
<accession>A0A7J7IQT1</accession>
<keyword evidence="1" id="KW-0472">Membrane</keyword>
<keyword evidence="1" id="KW-0812">Transmembrane</keyword>
<organism evidence="2 3">
    <name type="scientific">Cyanidiococcus yangmingshanensis</name>
    <dbReference type="NCBI Taxonomy" id="2690220"/>
    <lineage>
        <taxon>Eukaryota</taxon>
        <taxon>Rhodophyta</taxon>
        <taxon>Bangiophyceae</taxon>
        <taxon>Cyanidiales</taxon>
        <taxon>Cyanidiaceae</taxon>
        <taxon>Cyanidiococcus</taxon>
    </lineage>
</organism>
<proteinExistence type="predicted"/>
<comment type="caution">
    <text evidence="2">The sequence shown here is derived from an EMBL/GenBank/DDBJ whole genome shotgun (WGS) entry which is preliminary data.</text>
</comment>
<evidence type="ECO:0000313" key="3">
    <source>
        <dbReference type="Proteomes" id="UP000530660"/>
    </source>
</evidence>
<dbReference type="Proteomes" id="UP000530660">
    <property type="component" value="Unassembled WGS sequence"/>
</dbReference>
<keyword evidence="3" id="KW-1185">Reference proteome</keyword>
<dbReference type="OrthoDB" id="10266980at2759"/>
<feature type="transmembrane region" description="Helical" evidence="1">
    <location>
        <begin position="26"/>
        <end position="46"/>
    </location>
</feature>
<reference evidence="2 3" key="1">
    <citation type="journal article" date="2020" name="J. Phycol.">
        <title>Comparative genome analysis reveals Cyanidiococcus gen. nov., a new extremophilic red algal genus sister to Cyanidioschyzon (Cyanidioschyzonaceae, Rhodophyta).</title>
        <authorList>
            <person name="Liu S.-L."/>
            <person name="Chiang Y.-R."/>
            <person name="Yoon H.S."/>
            <person name="Fu H.-Y."/>
        </authorList>
    </citation>
    <scope>NUCLEOTIDE SEQUENCE [LARGE SCALE GENOMIC DNA]</scope>
    <source>
        <strain evidence="2 3">THAL066</strain>
    </source>
</reference>
<evidence type="ECO:0000256" key="1">
    <source>
        <dbReference type="SAM" id="Phobius"/>
    </source>
</evidence>
<sequence length="235" mass="26287">MQRAFDTLDRWCAQPRCISDLYHSGFLFYGFVAWWSFFGIAALVYSLVPVSRTFRECLSSSQRAEWISRVVSNVNALVMVSVSSVLLQQVWSAELQHGPSGPVLPHAASFYISHALLLCYFCYDASLILLFPSFNILTVVIACAPRLLSVVCCLLLLCWTEAAARLHMGHRNHADGDLNTTRQCALVSQLSLPRALAVQSSRTWNAACVRRWTCAVHPPSRLCDCPKRSLLSECE</sequence>
<name>A0A7J7IQT1_9RHOD</name>
<feature type="transmembrane region" description="Helical" evidence="1">
    <location>
        <begin position="66"/>
        <end position="87"/>
    </location>
</feature>
<feature type="transmembrane region" description="Helical" evidence="1">
    <location>
        <begin position="108"/>
        <end position="130"/>
    </location>
</feature>
<dbReference type="EMBL" id="VWRR01000001">
    <property type="protein sequence ID" value="KAF6005475.1"/>
    <property type="molecule type" value="Genomic_DNA"/>
</dbReference>
<gene>
    <name evidence="2" type="ORF">F1559_005079</name>
</gene>
<keyword evidence="1" id="KW-1133">Transmembrane helix</keyword>
<evidence type="ECO:0000313" key="2">
    <source>
        <dbReference type="EMBL" id="KAF6005475.1"/>
    </source>
</evidence>